<dbReference type="EMBL" id="BONN01000009">
    <property type="protein sequence ID" value="GIG33788.1"/>
    <property type="molecule type" value="Genomic_DNA"/>
</dbReference>
<reference evidence="4 5" key="1">
    <citation type="submission" date="2020-07" db="EMBL/GenBank/DDBJ databases">
        <title>Sequencing the genomes of 1000 actinobacteria strains.</title>
        <authorList>
            <person name="Klenk H.-P."/>
        </authorList>
    </citation>
    <scope>NUCLEOTIDE SEQUENCE [LARGE SCALE GENOMIC DNA]</scope>
    <source>
        <strain evidence="4 5">DSM 24482</strain>
    </source>
</reference>
<accession>A0A7Y9JVX3</accession>
<comment type="caution">
    <text evidence="4">The sequence shown here is derived from an EMBL/GenBank/DDBJ whole genome shotgun (WGS) entry which is preliminary data.</text>
</comment>
<reference evidence="3 6" key="2">
    <citation type="submission" date="2021-01" db="EMBL/GenBank/DDBJ databases">
        <title>Whole genome shotgun sequence of Cellulomonas oligotrophica NBRC 109435.</title>
        <authorList>
            <person name="Komaki H."/>
            <person name="Tamura T."/>
        </authorList>
    </citation>
    <scope>NUCLEOTIDE SEQUENCE [LARGE SCALE GENOMIC DNA]</scope>
    <source>
        <strain evidence="3 6">NBRC 109435</strain>
    </source>
</reference>
<evidence type="ECO:0000259" key="2">
    <source>
        <dbReference type="Pfam" id="PF01882"/>
    </source>
</evidence>
<feature type="domain" description="DUF58" evidence="2">
    <location>
        <begin position="191"/>
        <end position="273"/>
    </location>
</feature>
<name>A0A7Y9JVX3_9CELL</name>
<organism evidence="4 5">
    <name type="scientific">Cellulomonas oligotrophica</name>
    <dbReference type="NCBI Taxonomy" id="931536"/>
    <lineage>
        <taxon>Bacteria</taxon>
        <taxon>Bacillati</taxon>
        <taxon>Actinomycetota</taxon>
        <taxon>Actinomycetes</taxon>
        <taxon>Micrococcales</taxon>
        <taxon>Cellulomonadaceae</taxon>
        <taxon>Cellulomonas</taxon>
    </lineage>
</organism>
<dbReference type="Proteomes" id="UP000577956">
    <property type="component" value="Unassembled WGS sequence"/>
</dbReference>
<evidence type="ECO:0000313" key="6">
    <source>
        <dbReference type="Proteomes" id="UP000618382"/>
    </source>
</evidence>
<proteinExistence type="predicted"/>
<dbReference type="RefSeq" id="WP_140458668.1">
    <property type="nucleotide sequence ID" value="NZ_BAABFI010000003.1"/>
</dbReference>
<dbReference type="PANTHER" id="PTHR34351:SF1">
    <property type="entry name" value="SLR1927 PROTEIN"/>
    <property type="match status" value="1"/>
</dbReference>
<feature type="transmembrane region" description="Helical" evidence="1">
    <location>
        <begin position="6"/>
        <end position="24"/>
    </location>
</feature>
<dbReference type="Pfam" id="PF01882">
    <property type="entry name" value="DUF58"/>
    <property type="match status" value="1"/>
</dbReference>
<keyword evidence="1" id="KW-1133">Transmembrane helix</keyword>
<keyword evidence="1" id="KW-0472">Membrane</keyword>
<keyword evidence="6" id="KW-1185">Reference proteome</keyword>
<dbReference type="Proteomes" id="UP000618382">
    <property type="component" value="Unassembled WGS sequence"/>
</dbReference>
<evidence type="ECO:0000256" key="1">
    <source>
        <dbReference type="SAM" id="Phobius"/>
    </source>
</evidence>
<dbReference type="PANTHER" id="PTHR34351">
    <property type="entry name" value="SLR1927 PROTEIN-RELATED"/>
    <property type="match status" value="1"/>
</dbReference>
<sequence>MHVSPVGWGVAVLAVVSLVAGRLLGWGELAGLGVALVCALLVSVLMTAGRPRYGVVLDLADRRVRIGQRAVGRLDVRNAARRRSLPSQVELPVGERTAELAVPSLAPGAVHDELFAIPTDRRAVVVVGPVLSRRGDPLGLARRRLRWTEPYELFVHPEVVALGGANAGLLRDLEGQATRDLSDSDLNFHALRDYVAGDDRRYIHWRTTARTGQLMVKQFEDTRRTLTTVALATATGDYADADEFETAVSVAASIAVQAIRDEREVEVLAGPGRLRTGTPPLLLDDCARVASTAAGAGVALLGRRVVRETPDVSVAFLVTGGVPTDAEVRLGTRHLPAGTRAVVLRCTRGADVAVRTQGSTTLATLGRLEDLPRALRRVAG</sequence>
<gene>
    <name evidence="4" type="ORF">BKA21_000632</name>
    <name evidence="3" type="ORF">Col01nite_29470</name>
</gene>
<evidence type="ECO:0000313" key="4">
    <source>
        <dbReference type="EMBL" id="NYD85083.1"/>
    </source>
</evidence>
<feature type="transmembrane region" description="Helical" evidence="1">
    <location>
        <begin position="29"/>
        <end position="49"/>
    </location>
</feature>
<dbReference type="EMBL" id="JACCBK010000001">
    <property type="protein sequence ID" value="NYD85083.1"/>
    <property type="molecule type" value="Genomic_DNA"/>
</dbReference>
<dbReference type="AlphaFoldDB" id="A0A7Y9JVX3"/>
<dbReference type="InterPro" id="IPR002881">
    <property type="entry name" value="DUF58"/>
</dbReference>
<evidence type="ECO:0000313" key="3">
    <source>
        <dbReference type="EMBL" id="GIG33788.1"/>
    </source>
</evidence>
<protein>
    <submittedName>
        <fullName evidence="4">Uncharacterized protein (DUF58 family)</fullName>
    </submittedName>
</protein>
<evidence type="ECO:0000313" key="5">
    <source>
        <dbReference type="Proteomes" id="UP000577956"/>
    </source>
</evidence>
<keyword evidence="1" id="KW-0812">Transmembrane</keyword>